<dbReference type="Pfam" id="PF01596">
    <property type="entry name" value="Methyltransf_3"/>
    <property type="match status" value="1"/>
</dbReference>
<name>A0A3B0ZL75_9ZZZZ</name>
<dbReference type="PANTHER" id="PTHR10509">
    <property type="entry name" value="O-METHYLTRANSFERASE-RELATED"/>
    <property type="match status" value="1"/>
</dbReference>
<sequence length="231" mass="26002">MEKGSLSQVKNIRQYVLDNSLRESDILNRLRQETAKDTLSIMQIPPEQGQLMALLVKLIGAKRTIEIGVYTGYSTLCVSQAMPEDSYTIACDISEEWTKIAKKYWQEAGIDKKIDLRIAPAAKTLQALIDEGQSESYDFVFIDADKDSYDEYYELSLKLLRKGGLIAIDNVLLFGAVIDSNLLGSPLKDRIAESSIQAMRVLNVKIRNDHRVDISMLQIADGITLVRKKEI</sequence>
<proteinExistence type="predicted"/>
<evidence type="ECO:0000256" key="3">
    <source>
        <dbReference type="ARBA" id="ARBA00022691"/>
    </source>
</evidence>
<dbReference type="GO" id="GO:0032259">
    <property type="term" value="P:methylation"/>
    <property type="evidence" value="ECO:0007669"/>
    <property type="project" value="UniProtKB-KW"/>
</dbReference>
<keyword evidence="2" id="KW-0808">Transferase</keyword>
<dbReference type="AlphaFoldDB" id="A0A3B0ZL75"/>
<dbReference type="EMBL" id="UOFT01000036">
    <property type="protein sequence ID" value="VAW94168.1"/>
    <property type="molecule type" value="Genomic_DNA"/>
</dbReference>
<dbReference type="PANTHER" id="PTHR10509:SF14">
    <property type="entry name" value="CAFFEOYL-COA O-METHYLTRANSFERASE 3-RELATED"/>
    <property type="match status" value="1"/>
</dbReference>
<dbReference type="InterPro" id="IPR029063">
    <property type="entry name" value="SAM-dependent_MTases_sf"/>
</dbReference>
<accession>A0A3B0ZL75</accession>
<keyword evidence="1" id="KW-0489">Methyltransferase</keyword>
<dbReference type="GO" id="GO:0008171">
    <property type="term" value="F:O-methyltransferase activity"/>
    <property type="evidence" value="ECO:0007669"/>
    <property type="project" value="InterPro"/>
</dbReference>
<dbReference type="InterPro" id="IPR050362">
    <property type="entry name" value="Cation-dep_OMT"/>
</dbReference>
<gene>
    <name evidence="4" type="ORF">MNBD_GAMMA23-2192</name>
</gene>
<reference evidence="4" key="1">
    <citation type="submission" date="2018-06" db="EMBL/GenBank/DDBJ databases">
        <authorList>
            <person name="Zhirakovskaya E."/>
        </authorList>
    </citation>
    <scope>NUCLEOTIDE SEQUENCE</scope>
</reference>
<dbReference type="PROSITE" id="PS51682">
    <property type="entry name" value="SAM_OMT_I"/>
    <property type="match status" value="1"/>
</dbReference>
<evidence type="ECO:0000256" key="1">
    <source>
        <dbReference type="ARBA" id="ARBA00022603"/>
    </source>
</evidence>
<evidence type="ECO:0000256" key="2">
    <source>
        <dbReference type="ARBA" id="ARBA00022679"/>
    </source>
</evidence>
<dbReference type="CDD" id="cd02440">
    <property type="entry name" value="AdoMet_MTases"/>
    <property type="match status" value="1"/>
</dbReference>
<evidence type="ECO:0000313" key="4">
    <source>
        <dbReference type="EMBL" id="VAW94168.1"/>
    </source>
</evidence>
<organism evidence="4">
    <name type="scientific">hydrothermal vent metagenome</name>
    <dbReference type="NCBI Taxonomy" id="652676"/>
    <lineage>
        <taxon>unclassified sequences</taxon>
        <taxon>metagenomes</taxon>
        <taxon>ecological metagenomes</taxon>
    </lineage>
</organism>
<evidence type="ECO:0008006" key="5">
    <source>
        <dbReference type="Google" id="ProtNLM"/>
    </source>
</evidence>
<dbReference type="GO" id="GO:0008757">
    <property type="term" value="F:S-adenosylmethionine-dependent methyltransferase activity"/>
    <property type="evidence" value="ECO:0007669"/>
    <property type="project" value="TreeGrafter"/>
</dbReference>
<protein>
    <recommendedName>
        <fullName evidence="5">O-methyltransferase</fullName>
    </recommendedName>
</protein>
<dbReference type="Gene3D" id="3.40.50.150">
    <property type="entry name" value="Vaccinia Virus protein VP39"/>
    <property type="match status" value="1"/>
</dbReference>
<keyword evidence="3" id="KW-0949">S-adenosyl-L-methionine</keyword>
<dbReference type="InterPro" id="IPR002935">
    <property type="entry name" value="SAM_O-MeTrfase"/>
</dbReference>
<dbReference type="SUPFAM" id="SSF53335">
    <property type="entry name" value="S-adenosyl-L-methionine-dependent methyltransferases"/>
    <property type="match status" value="1"/>
</dbReference>